<evidence type="ECO:0000256" key="7">
    <source>
        <dbReference type="ARBA" id="ARBA00023136"/>
    </source>
</evidence>
<gene>
    <name evidence="10" type="primary">rarD</name>
    <name evidence="10" type="ORF">ACFSM5_16265</name>
</gene>
<dbReference type="SUPFAM" id="SSF103481">
    <property type="entry name" value="Multidrug resistance efflux transporter EmrE"/>
    <property type="match status" value="2"/>
</dbReference>
<comment type="similarity">
    <text evidence="2">Belongs to the EamA transporter family.</text>
</comment>
<name>A0ABW5DZ16_9PROT</name>
<reference evidence="11" key="1">
    <citation type="journal article" date="2019" name="Int. J. Syst. Evol. Microbiol.">
        <title>The Global Catalogue of Microorganisms (GCM) 10K type strain sequencing project: providing services to taxonomists for standard genome sequencing and annotation.</title>
        <authorList>
            <consortium name="The Broad Institute Genomics Platform"/>
            <consortium name="The Broad Institute Genome Sequencing Center for Infectious Disease"/>
            <person name="Wu L."/>
            <person name="Ma J."/>
        </authorList>
    </citation>
    <scope>NUCLEOTIDE SEQUENCE [LARGE SCALE GENOMIC DNA]</scope>
    <source>
        <strain evidence="11">CGMCC 1.19062</strain>
    </source>
</reference>
<feature type="transmembrane region" description="Helical" evidence="8">
    <location>
        <begin position="212"/>
        <end position="235"/>
    </location>
</feature>
<keyword evidence="5 8" id="KW-0812">Transmembrane</keyword>
<comment type="subcellular location">
    <subcellularLocation>
        <location evidence="1">Cell membrane</location>
        <topology evidence="1">Multi-pass membrane protein</topology>
    </subcellularLocation>
</comment>
<feature type="transmembrane region" description="Helical" evidence="8">
    <location>
        <begin position="134"/>
        <end position="159"/>
    </location>
</feature>
<keyword evidence="6 8" id="KW-1133">Transmembrane helix</keyword>
<organism evidence="10 11">
    <name type="scientific">Lacibacterium aquatile</name>
    <dbReference type="NCBI Taxonomy" id="1168082"/>
    <lineage>
        <taxon>Bacteria</taxon>
        <taxon>Pseudomonadati</taxon>
        <taxon>Pseudomonadota</taxon>
        <taxon>Alphaproteobacteria</taxon>
        <taxon>Rhodospirillales</taxon>
        <taxon>Rhodospirillaceae</taxon>
    </lineage>
</organism>
<evidence type="ECO:0000256" key="6">
    <source>
        <dbReference type="ARBA" id="ARBA00022989"/>
    </source>
</evidence>
<dbReference type="InterPro" id="IPR004626">
    <property type="entry name" value="RarD"/>
</dbReference>
<dbReference type="NCBIfam" id="TIGR00688">
    <property type="entry name" value="rarD"/>
    <property type="match status" value="1"/>
</dbReference>
<keyword evidence="3" id="KW-0813">Transport</keyword>
<dbReference type="InterPro" id="IPR037185">
    <property type="entry name" value="EmrE-like"/>
</dbReference>
<accession>A0ABW5DZ16</accession>
<dbReference type="InterPro" id="IPR000620">
    <property type="entry name" value="EamA_dom"/>
</dbReference>
<feature type="transmembrane region" description="Helical" evidence="8">
    <location>
        <begin position="40"/>
        <end position="61"/>
    </location>
</feature>
<feature type="transmembrane region" description="Helical" evidence="8">
    <location>
        <begin position="12"/>
        <end position="28"/>
    </location>
</feature>
<feature type="transmembrane region" description="Helical" evidence="8">
    <location>
        <begin position="73"/>
        <end position="93"/>
    </location>
</feature>
<evidence type="ECO:0000256" key="8">
    <source>
        <dbReference type="SAM" id="Phobius"/>
    </source>
</evidence>
<keyword evidence="11" id="KW-1185">Reference proteome</keyword>
<evidence type="ECO:0000256" key="4">
    <source>
        <dbReference type="ARBA" id="ARBA00022475"/>
    </source>
</evidence>
<dbReference type="EMBL" id="JBHUIP010000013">
    <property type="protein sequence ID" value="MFD2264460.1"/>
    <property type="molecule type" value="Genomic_DNA"/>
</dbReference>
<dbReference type="PANTHER" id="PTHR22911">
    <property type="entry name" value="ACYL-MALONYL CONDENSING ENZYME-RELATED"/>
    <property type="match status" value="1"/>
</dbReference>
<feature type="transmembrane region" description="Helical" evidence="8">
    <location>
        <begin position="179"/>
        <end position="200"/>
    </location>
</feature>
<evidence type="ECO:0000256" key="1">
    <source>
        <dbReference type="ARBA" id="ARBA00004651"/>
    </source>
</evidence>
<keyword evidence="4" id="KW-1003">Cell membrane</keyword>
<comment type="caution">
    <text evidence="10">The sequence shown here is derived from an EMBL/GenBank/DDBJ whole genome shotgun (WGS) entry which is preliminary data.</text>
</comment>
<feature type="transmembrane region" description="Helical" evidence="8">
    <location>
        <begin position="105"/>
        <end position="122"/>
    </location>
</feature>
<dbReference type="RefSeq" id="WP_379877544.1">
    <property type="nucleotide sequence ID" value="NZ_JBHUIP010000013.1"/>
</dbReference>
<evidence type="ECO:0000256" key="2">
    <source>
        <dbReference type="ARBA" id="ARBA00007362"/>
    </source>
</evidence>
<feature type="domain" description="EamA" evidence="9">
    <location>
        <begin position="9"/>
        <end position="144"/>
    </location>
</feature>
<evidence type="ECO:0000313" key="11">
    <source>
        <dbReference type="Proteomes" id="UP001597295"/>
    </source>
</evidence>
<dbReference type="Pfam" id="PF00892">
    <property type="entry name" value="EamA"/>
    <property type="match status" value="1"/>
</dbReference>
<protein>
    <submittedName>
        <fullName evidence="10">EamA family transporter RarD</fullName>
    </submittedName>
</protein>
<evidence type="ECO:0000313" key="10">
    <source>
        <dbReference type="EMBL" id="MFD2264460.1"/>
    </source>
</evidence>
<sequence>MPSTPETSRGYLFAAIAFGSWGFAPLYFRMMGHFPAGEMLAHRILWSGVALIVLVLAFQRIEAFKAIFNDRKLVLRMLFSGVLIACNWGLYLWAVVNGHVLESSLGYYINPLFNVALGALILKERLSGRRKIAIGVAGVGVIAMLAGGGNYLWISLLLASSFSVYGLVRKMTPVDPLTGLLFETMLSAPFAFAYLAYVSAQTGQVSGTADSFVMVLLLGTSLVTTIPLLAFNAAAKRLDYATLGICQYLSPSLQFLLAVTVFGEAFTYGHALAFGCIWIGLALYTSDIIRQARTQKL</sequence>
<evidence type="ECO:0000256" key="3">
    <source>
        <dbReference type="ARBA" id="ARBA00022448"/>
    </source>
</evidence>
<dbReference type="Proteomes" id="UP001597295">
    <property type="component" value="Unassembled WGS sequence"/>
</dbReference>
<keyword evidence="7 8" id="KW-0472">Membrane</keyword>
<evidence type="ECO:0000259" key="9">
    <source>
        <dbReference type="Pfam" id="PF00892"/>
    </source>
</evidence>
<dbReference type="PANTHER" id="PTHR22911:SF137">
    <property type="entry name" value="SOLUTE CARRIER FAMILY 35 MEMBER G2-RELATED"/>
    <property type="match status" value="1"/>
</dbReference>
<proteinExistence type="inferred from homology"/>
<feature type="transmembrane region" description="Helical" evidence="8">
    <location>
        <begin position="255"/>
        <end position="284"/>
    </location>
</feature>
<evidence type="ECO:0000256" key="5">
    <source>
        <dbReference type="ARBA" id="ARBA00022692"/>
    </source>
</evidence>